<dbReference type="RefSeq" id="WP_079571862.1">
    <property type="nucleotide sequence ID" value="NZ_LT670818.1"/>
</dbReference>
<organism evidence="1 2">
    <name type="scientific">Bradyrhizobium erythrophlei</name>
    <dbReference type="NCBI Taxonomy" id="1437360"/>
    <lineage>
        <taxon>Bacteria</taxon>
        <taxon>Pseudomonadati</taxon>
        <taxon>Pseudomonadota</taxon>
        <taxon>Alphaproteobacteria</taxon>
        <taxon>Hyphomicrobiales</taxon>
        <taxon>Nitrobacteraceae</taxon>
        <taxon>Bradyrhizobium</taxon>
    </lineage>
</organism>
<proteinExistence type="predicted"/>
<dbReference type="Proteomes" id="UP000190675">
    <property type="component" value="Chromosome I"/>
</dbReference>
<protein>
    <submittedName>
        <fullName evidence="1">Uncharacterized protein</fullName>
    </submittedName>
</protein>
<accession>A0A1M5UJ78</accession>
<evidence type="ECO:0000313" key="1">
    <source>
        <dbReference type="EMBL" id="SHH62958.1"/>
    </source>
</evidence>
<evidence type="ECO:0000313" key="2">
    <source>
        <dbReference type="Proteomes" id="UP000190675"/>
    </source>
</evidence>
<dbReference type="AlphaFoldDB" id="A0A1M5UJ78"/>
<name>A0A1M5UJ78_9BRAD</name>
<dbReference type="EMBL" id="LT670818">
    <property type="protein sequence ID" value="SHH62958.1"/>
    <property type="molecule type" value="Genomic_DNA"/>
</dbReference>
<gene>
    <name evidence="1" type="ORF">SAMN05444169_8455</name>
</gene>
<reference evidence="1 2" key="1">
    <citation type="submission" date="2016-11" db="EMBL/GenBank/DDBJ databases">
        <authorList>
            <person name="Jaros S."/>
            <person name="Januszkiewicz K."/>
            <person name="Wedrychowicz H."/>
        </authorList>
    </citation>
    <scope>NUCLEOTIDE SEQUENCE [LARGE SCALE GENOMIC DNA]</scope>
    <source>
        <strain evidence="1 2">GAS242</strain>
    </source>
</reference>
<sequence length="69" mass="7727">MGMVMVKCPQTGHAIATGIKTDRESFRRSPVFYANTRCPICQTNHAWFAREAWVDEPSAWAPRSADSLA</sequence>